<dbReference type="GO" id="GO:0030682">
    <property type="term" value="P:symbiont-mediated perturbation of host defenses"/>
    <property type="evidence" value="ECO:0007669"/>
    <property type="project" value="InterPro"/>
</dbReference>
<dbReference type="EMBL" id="GBBM01004642">
    <property type="protein sequence ID" value="JAC30776.1"/>
    <property type="molecule type" value="mRNA"/>
</dbReference>
<keyword evidence="1" id="KW-0732">Signal</keyword>
<dbReference type="Pfam" id="PF02098">
    <property type="entry name" value="His_binding"/>
    <property type="match status" value="1"/>
</dbReference>
<sequence length="181" mass="20192">MRPCLLAFSAATALSLMMSAGAGPSDPANLQREPPDMMRIFEAFPNATAIMDIDNDSILDCLTARRTEMDPENKTATYMWSLQGSDGKTRIHVPVYHMAGNTPDMTLYIFGSKNNTPEVGYFRYTDYKNCVIFELPHFGHQCTLWVSEAARDSIPDYCLKQHANICGAGITIYKDTCKDSE</sequence>
<proteinExistence type="evidence at transcript level"/>
<dbReference type="Gene3D" id="2.40.128.20">
    <property type="match status" value="1"/>
</dbReference>
<dbReference type="InterPro" id="IPR012674">
    <property type="entry name" value="Calycin"/>
</dbReference>
<dbReference type="SUPFAM" id="SSF50814">
    <property type="entry name" value="Lipocalins"/>
    <property type="match status" value="1"/>
</dbReference>
<protein>
    <submittedName>
        <fullName evidence="2">Putative lipocalin-5 1</fullName>
    </submittedName>
</protein>
<feature type="signal peptide" evidence="1">
    <location>
        <begin position="1"/>
        <end position="22"/>
    </location>
</feature>
<evidence type="ECO:0000256" key="1">
    <source>
        <dbReference type="SAM" id="SignalP"/>
    </source>
</evidence>
<feature type="chain" id="PRO_5001517257" evidence="1">
    <location>
        <begin position="23"/>
        <end position="181"/>
    </location>
</feature>
<organism evidence="2">
    <name type="scientific">Amblyomma triste</name>
    <name type="common">Neotropical tick</name>
    <dbReference type="NCBI Taxonomy" id="251400"/>
    <lineage>
        <taxon>Eukaryota</taxon>
        <taxon>Metazoa</taxon>
        <taxon>Ecdysozoa</taxon>
        <taxon>Arthropoda</taxon>
        <taxon>Chelicerata</taxon>
        <taxon>Arachnida</taxon>
        <taxon>Acari</taxon>
        <taxon>Parasitiformes</taxon>
        <taxon>Ixodida</taxon>
        <taxon>Ixodoidea</taxon>
        <taxon>Ixodidae</taxon>
        <taxon>Amblyomminae</taxon>
        <taxon>Amblyomma</taxon>
    </lineage>
</organism>
<dbReference type="InterPro" id="IPR002970">
    <property type="entry name" value="Tick_his-bd"/>
</dbReference>
<dbReference type="AlphaFoldDB" id="A0A023G965"/>
<name>A0A023G965_AMBTT</name>
<accession>A0A023G965</accession>
<dbReference type="GO" id="GO:0043176">
    <property type="term" value="F:amine binding"/>
    <property type="evidence" value="ECO:0007669"/>
    <property type="project" value="InterPro"/>
</dbReference>
<evidence type="ECO:0000313" key="2">
    <source>
        <dbReference type="EMBL" id="JAC30776.1"/>
    </source>
</evidence>
<reference evidence="2" key="1">
    <citation type="submission" date="2014-03" db="EMBL/GenBank/DDBJ databases">
        <title>The sialotranscriptome of Amblyomma triste, Amblyomma parvum and Amblyomma cajennense ticks, uncovered by 454-based RNA-seq.</title>
        <authorList>
            <person name="Garcia G.R."/>
            <person name="Gardinassi L.G."/>
            <person name="Ribeiro J.M."/>
            <person name="Anatriello E."/>
            <person name="Ferreira B.R."/>
            <person name="Moreira H.N."/>
            <person name="Mafra C."/>
            <person name="Olegario M.M."/>
            <person name="Szabo P.J."/>
            <person name="Miranda-Santos I.K."/>
            <person name="Maruyama S.R."/>
        </authorList>
    </citation>
    <scope>NUCLEOTIDE SEQUENCE</scope>
    <source>
        <strain evidence="2">Mato Grasso do Sul</strain>
        <tissue evidence="2">Salivary glands</tissue>
    </source>
</reference>